<proteinExistence type="predicted"/>
<accession>A0A6C0GTA7</accession>
<feature type="compositionally biased region" description="Polar residues" evidence="1">
    <location>
        <begin position="65"/>
        <end position="77"/>
    </location>
</feature>
<gene>
    <name evidence="2" type="ORF">GXP67_32980</name>
</gene>
<evidence type="ECO:0000313" key="2">
    <source>
        <dbReference type="EMBL" id="QHT71127.1"/>
    </source>
</evidence>
<feature type="compositionally biased region" description="Polar residues" evidence="1">
    <location>
        <begin position="25"/>
        <end position="40"/>
    </location>
</feature>
<keyword evidence="3" id="KW-1185">Reference proteome</keyword>
<evidence type="ECO:0000256" key="1">
    <source>
        <dbReference type="SAM" id="MobiDB-lite"/>
    </source>
</evidence>
<feature type="region of interest" description="Disordered" evidence="1">
    <location>
        <begin position="1"/>
        <end position="116"/>
    </location>
</feature>
<feature type="compositionally biased region" description="Basic and acidic residues" evidence="1">
    <location>
        <begin position="107"/>
        <end position="116"/>
    </location>
</feature>
<sequence>MQKNKKNSTSGTDTNENKADGIKSENGQTAIKSDSANTGVTAKKQSKQKKEGNDAAVDQPKAKSGQKSKVSASTTKDTAMKAVDKANAGDVPAKKSSGGASKKTKPGKVDTTGRDITADREAIIASVDAEAEKQTGRPTGAIYGSGGDIIAVQNPASSGQAAQAAAAYTKVYGLIQASGNNLFLSQGSIPDGKLQLVSQTKDKGFQGQASGYNEQFVTVLGEYQSGDNKNKFLVRSIASHNDIARRAYELSESGGNSSEDNWIRAENELLGPS</sequence>
<dbReference type="AlphaFoldDB" id="A0A6C0GTA7"/>
<dbReference type="RefSeq" id="WP_162447069.1">
    <property type="nucleotide sequence ID" value="NZ_CP048222.1"/>
</dbReference>
<feature type="region of interest" description="Disordered" evidence="1">
    <location>
        <begin position="250"/>
        <end position="273"/>
    </location>
</feature>
<dbReference type="Proteomes" id="UP000480178">
    <property type="component" value="Chromosome"/>
</dbReference>
<evidence type="ECO:0000313" key="3">
    <source>
        <dbReference type="Proteomes" id="UP000480178"/>
    </source>
</evidence>
<protein>
    <submittedName>
        <fullName evidence="2">DUF2934 domain-containing protein</fullName>
    </submittedName>
</protein>
<organism evidence="2 3">
    <name type="scientific">Rhodocytophaga rosea</name>
    <dbReference type="NCBI Taxonomy" id="2704465"/>
    <lineage>
        <taxon>Bacteria</taxon>
        <taxon>Pseudomonadati</taxon>
        <taxon>Bacteroidota</taxon>
        <taxon>Cytophagia</taxon>
        <taxon>Cytophagales</taxon>
        <taxon>Rhodocytophagaceae</taxon>
        <taxon>Rhodocytophaga</taxon>
    </lineage>
</organism>
<dbReference type="KEGG" id="rhoz:GXP67_32980"/>
<name>A0A6C0GTA7_9BACT</name>
<dbReference type="EMBL" id="CP048222">
    <property type="protein sequence ID" value="QHT71127.1"/>
    <property type="molecule type" value="Genomic_DNA"/>
</dbReference>
<reference evidence="2 3" key="1">
    <citation type="submission" date="2020-01" db="EMBL/GenBank/DDBJ databases">
        <authorList>
            <person name="Kim M.K."/>
        </authorList>
    </citation>
    <scope>NUCLEOTIDE SEQUENCE [LARGE SCALE GENOMIC DNA]</scope>
    <source>
        <strain evidence="2 3">172606-1</strain>
    </source>
</reference>